<reference evidence="1" key="1">
    <citation type="submission" date="2015-12" db="EMBL/GenBank/DDBJ databases">
        <title>Gene expression during late stages of embryo sac development: a critical building block for successful pollen-pistil interactions.</title>
        <authorList>
            <person name="Liu Y."/>
            <person name="Joly V."/>
            <person name="Sabar M."/>
            <person name="Matton D.P."/>
        </authorList>
    </citation>
    <scope>NUCLEOTIDE SEQUENCE</scope>
</reference>
<proteinExistence type="predicted"/>
<evidence type="ECO:0000313" key="1">
    <source>
        <dbReference type="EMBL" id="JAP28954.1"/>
    </source>
</evidence>
<sequence>MFGLAYKARLPSPYIVLDPGPYIFAIDSTFGDGKSIEESAVTVLFERPGVKFPIGQVLSVQIGIISDVCNNLALMFAVIWDMHIFPLGI</sequence>
<protein>
    <submittedName>
        <fullName evidence="1">Putative ovule protein</fullName>
    </submittedName>
</protein>
<dbReference type="EMBL" id="GEDG01009596">
    <property type="protein sequence ID" value="JAP28954.1"/>
    <property type="molecule type" value="Transcribed_RNA"/>
</dbReference>
<accession>A0A0V0I9L9</accession>
<dbReference type="AlphaFoldDB" id="A0A0V0I9L9"/>
<organism evidence="1">
    <name type="scientific">Solanum chacoense</name>
    <name type="common">Chaco potato</name>
    <dbReference type="NCBI Taxonomy" id="4108"/>
    <lineage>
        <taxon>Eukaryota</taxon>
        <taxon>Viridiplantae</taxon>
        <taxon>Streptophyta</taxon>
        <taxon>Embryophyta</taxon>
        <taxon>Tracheophyta</taxon>
        <taxon>Spermatophyta</taxon>
        <taxon>Magnoliopsida</taxon>
        <taxon>eudicotyledons</taxon>
        <taxon>Gunneridae</taxon>
        <taxon>Pentapetalae</taxon>
        <taxon>asterids</taxon>
        <taxon>lamiids</taxon>
        <taxon>Solanales</taxon>
        <taxon>Solanaceae</taxon>
        <taxon>Solanoideae</taxon>
        <taxon>Solaneae</taxon>
        <taxon>Solanum</taxon>
    </lineage>
</organism>
<name>A0A0V0I9L9_SOLCH</name>